<dbReference type="Pfam" id="PF13561">
    <property type="entry name" value="adh_short_C2"/>
    <property type="match status" value="1"/>
</dbReference>
<sequence>MDITGYAAISGAGSGIGRATAMTFAREGAAGIAMLDISGPALERARRDVEGAATNPAFRGVLTFEVDVRDEAGVDSAIASTHQKFGRIDYLVNCAGIAFKHRGTAAAETKDWQRVLDINLTGTFFALRACARIMLQQDPIKSAIDGRPLQRGSIVNISSVLGHVGVTNSVAYCASKHGVIGLTKNASEDHAAQGLRINAVCPGFIETPLTASTPEIIQTFKDKTEVWTPMKRPGQPQEIADVCVWLAGGRSSFVTGTSICADGGYLAR</sequence>
<dbReference type="GO" id="GO:0016616">
    <property type="term" value="F:oxidoreductase activity, acting on the CH-OH group of donors, NAD or NADP as acceptor"/>
    <property type="evidence" value="ECO:0007669"/>
    <property type="project" value="TreeGrafter"/>
</dbReference>
<comment type="similarity">
    <text evidence="1">Belongs to the short-chain dehydrogenases/reductases (SDR) family.</text>
</comment>
<evidence type="ECO:0000313" key="4">
    <source>
        <dbReference type="Proteomes" id="UP000078343"/>
    </source>
</evidence>
<proteinExistence type="inferred from homology"/>
<dbReference type="STRING" id="1367422.A0A178ZJ37"/>
<dbReference type="PRINTS" id="PR00081">
    <property type="entry name" value="GDHRDH"/>
</dbReference>
<dbReference type="FunFam" id="3.40.50.720:FF:000084">
    <property type="entry name" value="Short-chain dehydrogenase reductase"/>
    <property type="match status" value="1"/>
</dbReference>
<accession>A0A178ZJ37</accession>
<dbReference type="PRINTS" id="PR00080">
    <property type="entry name" value="SDRFAMILY"/>
</dbReference>
<reference evidence="3 4" key="1">
    <citation type="submission" date="2016-04" db="EMBL/GenBank/DDBJ databases">
        <title>Draft genome of Fonsecaea erecta CBS 125763.</title>
        <authorList>
            <person name="Weiss V.A."/>
            <person name="Vicente V.A."/>
            <person name="Raittz R.T."/>
            <person name="Moreno L.F."/>
            <person name="De Souza E.M."/>
            <person name="Pedrosa F.O."/>
            <person name="Steffens M.B."/>
            <person name="Faoro H."/>
            <person name="Tadra-Sfeir M.Z."/>
            <person name="Najafzadeh M.J."/>
            <person name="Felipe M.S."/>
            <person name="Teixeira M."/>
            <person name="Sun J."/>
            <person name="Xi L."/>
            <person name="Gomes R."/>
            <person name="De Azevedo C.M."/>
            <person name="Salgado C.G."/>
            <person name="Da Silva M.B."/>
            <person name="Nascimento M.F."/>
            <person name="Queiroz-Telles F."/>
            <person name="Attili D.S."/>
            <person name="Gorbushina A."/>
        </authorList>
    </citation>
    <scope>NUCLEOTIDE SEQUENCE [LARGE SCALE GENOMIC DNA]</scope>
    <source>
        <strain evidence="3 4">CBS 125763</strain>
    </source>
</reference>
<dbReference type="RefSeq" id="XP_018692570.1">
    <property type="nucleotide sequence ID" value="XM_018838010.1"/>
</dbReference>
<evidence type="ECO:0000256" key="2">
    <source>
        <dbReference type="ARBA" id="ARBA00022857"/>
    </source>
</evidence>
<evidence type="ECO:0000256" key="1">
    <source>
        <dbReference type="ARBA" id="ARBA00006484"/>
    </source>
</evidence>
<dbReference type="GeneID" id="30010669"/>
<dbReference type="PROSITE" id="PS00061">
    <property type="entry name" value="ADH_SHORT"/>
    <property type="match status" value="1"/>
</dbReference>
<organism evidence="3 4">
    <name type="scientific">Fonsecaea erecta</name>
    <dbReference type="NCBI Taxonomy" id="1367422"/>
    <lineage>
        <taxon>Eukaryota</taxon>
        <taxon>Fungi</taxon>
        <taxon>Dikarya</taxon>
        <taxon>Ascomycota</taxon>
        <taxon>Pezizomycotina</taxon>
        <taxon>Eurotiomycetes</taxon>
        <taxon>Chaetothyriomycetidae</taxon>
        <taxon>Chaetothyriales</taxon>
        <taxon>Herpotrichiellaceae</taxon>
        <taxon>Fonsecaea</taxon>
    </lineage>
</organism>
<dbReference type="CDD" id="cd05233">
    <property type="entry name" value="SDR_c"/>
    <property type="match status" value="1"/>
</dbReference>
<evidence type="ECO:0000313" key="3">
    <source>
        <dbReference type="EMBL" id="OAP59203.1"/>
    </source>
</evidence>
<dbReference type="InterPro" id="IPR020904">
    <property type="entry name" value="Sc_DH/Rdtase_CS"/>
</dbReference>
<dbReference type="OrthoDB" id="5840532at2759"/>
<gene>
    <name evidence="3" type="ORF">AYL99_06501</name>
</gene>
<dbReference type="Proteomes" id="UP000078343">
    <property type="component" value="Unassembled WGS sequence"/>
</dbReference>
<dbReference type="InterPro" id="IPR036291">
    <property type="entry name" value="NAD(P)-bd_dom_sf"/>
</dbReference>
<comment type="caution">
    <text evidence="3">The sequence shown here is derived from an EMBL/GenBank/DDBJ whole genome shotgun (WGS) entry which is preliminary data.</text>
</comment>
<keyword evidence="2" id="KW-0521">NADP</keyword>
<name>A0A178ZJ37_9EURO</name>
<dbReference type="AlphaFoldDB" id="A0A178ZJ37"/>
<dbReference type="EMBL" id="LVYI01000005">
    <property type="protein sequence ID" value="OAP59203.1"/>
    <property type="molecule type" value="Genomic_DNA"/>
</dbReference>
<dbReference type="InterPro" id="IPR002347">
    <property type="entry name" value="SDR_fam"/>
</dbReference>
<dbReference type="Gene3D" id="3.40.50.720">
    <property type="entry name" value="NAD(P)-binding Rossmann-like Domain"/>
    <property type="match status" value="1"/>
</dbReference>
<dbReference type="SUPFAM" id="SSF51735">
    <property type="entry name" value="NAD(P)-binding Rossmann-fold domains"/>
    <property type="match status" value="1"/>
</dbReference>
<protein>
    <submittedName>
        <fullName evidence="3">3-oxoacyl-[acyl-carrier protein] reductase</fullName>
    </submittedName>
</protein>
<dbReference type="PANTHER" id="PTHR42760">
    <property type="entry name" value="SHORT-CHAIN DEHYDROGENASES/REDUCTASES FAMILY MEMBER"/>
    <property type="match status" value="1"/>
</dbReference>
<keyword evidence="4" id="KW-1185">Reference proteome</keyword>